<protein>
    <submittedName>
        <fullName evidence="1">Serine/threonine protein kinase</fullName>
    </submittedName>
</protein>
<keyword evidence="1" id="KW-0723">Serine/threonine-protein kinase</keyword>
<dbReference type="Gene3D" id="1.10.510.10">
    <property type="entry name" value="Transferase(Phosphotransferase) domain 1"/>
    <property type="match status" value="1"/>
</dbReference>
<organism evidence="1">
    <name type="scientific">hydrothermal vent metagenome</name>
    <dbReference type="NCBI Taxonomy" id="652676"/>
    <lineage>
        <taxon>unclassified sequences</taxon>
        <taxon>metagenomes</taxon>
        <taxon>ecological metagenomes</taxon>
    </lineage>
</organism>
<proteinExistence type="predicted"/>
<gene>
    <name evidence="1" type="ORF">MNBD_GAMMA26-1596</name>
</gene>
<dbReference type="GO" id="GO:0004674">
    <property type="term" value="F:protein serine/threonine kinase activity"/>
    <property type="evidence" value="ECO:0007669"/>
    <property type="project" value="UniProtKB-KW"/>
</dbReference>
<dbReference type="AlphaFoldDB" id="A0A3B1AUU4"/>
<reference evidence="1" key="1">
    <citation type="submission" date="2018-06" db="EMBL/GenBank/DDBJ databases">
        <authorList>
            <person name="Zhirakovskaya E."/>
        </authorList>
    </citation>
    <scope>NUCLEOTIDE SEQUENCE</scope>
</reference>
<dbReference type="EMBL" id="UOFX01000006">
    <property type="protein sequence ID" value="VAX05511.1"/>
    <property type="molecule type" value="Genomic_DNA"/>
</dbReference>
<keyword evidence="1" id="KW-0418">Kinase</keyword>
<dbReference type="InterPro" id="IPR011009">
    <property type="entry name" value="Kinase-like_dom_sf"/>
</dbReference>
<sequence length="460" mass="52390">MDSSIKDLYFLDDGRQLHCSETVRLLPGKRRASIGTLEGRPVFVKCFLDQKRGQVHWQRELNGIKAFWDRGILTAELLYVGQEAEHGWPLIVLAQIPDPISLKDAWQLGDDARREHLLREMVSLLAQHHRAGLRQTDLHLDNFVLSQGEIFSLDGAGVTDNDSELGLADSLENIALLIAQLHPEWEAQISNLYDQYFAERDWSGGPGYVDLLKSVGRWRKRRWREHQGKLLRECTDFVCRQEQGRFEVIARSALNPAMESLLAAPDSSFPGKEWALKNGNTCTVWATNVNDLSLVIKRYNVKGSWHGLKLATRKGRAFRSWENAHRLVFYGIATPHPVALVKIKHGLLKPMSYFIAEQVDGVGAQEWFRDESISWTAKIAMAEKINQLLLQLEAQRISHGDLKASNILIVGDRPVLIDLDAMQQHASTTSFRKSWGKDLRRFMRNWDDAPDLKELFAKVG</sequence>
<dbReference type="Pfam" id="PF06293">
    <property type="entry name" value="Kdo"/>
    <property type="match status" value="1"/>
</dbReference>
<dbReference type="SUPFAM" id="SSF56112">
    <property type="entry name" value="Protein kinase-like (PK-like)"/>
    <property type="match status" value="2"/>
</dbReference>
<accession>A0A3B1AUU4</accession>
<evidence type="ECO:0000313" key="1">
    <source>
        <dbReference type="EMBL" id="VAX05511.1"/>
    </source>
</evidence>
<keyword evidence="1" id="KW-0808">Transferase</keyword>
<name>A0A3B1AUU4_9ZZZZ</name>